<organism evidence="2 3">
    <name type="scientific">Liparis tanakae</name>
    <name type="common">Tanaka's snailfish</name>
    <dbReference type="NCBI Taxonomy" id="230148"/>
    <lineage>
        <taxon>Eukaryota</taxon>
        <taxon>Metazoa</taxon>
        <taxon>Chordata</taxon>
        <taxon>Craniata</taxon>
        <taxon>Vertebrata</taxon>
        <taxon>Euteleostomi</taxon>
        <taxon>Actinopterygii</taxon>
        <taxon>Neopterygii</taxon>
        <taxon>Teleostei</taxon>
        <taxon>Neoteleostei</taxon>
        <taxon>Acanthomorphata</taxon>
        <taxon>Eupercaria</taxon>
        <taxon>Perciformes</taxon>
        <taxon>Cottioidei</taxon>
        <taxon>Cottales</taxon>
        <taxon>Liparidae</taxon>
        <taxon>Liparis</taxon>
    </lineage>
</organism>
<comment type="caution">
    <text evidence="2">The sequence shown here is derived from an EMBL/GenBank/DDBJ whole genome shotgun (WGS) entry which is preliminary data.</text>
</comment>
<dbReference type="AlphaFoldDB" id="A0A4Z2EDK3"/>
<evidence type="ECO:0000313" key="2">
    <source>
        <dbReference type="EMBL" id="TNN26640.1"/>
    </source>
</evidence>
<sequence>MRREGQCFLLSSNEAQRNAAWCPDIFSFLFFFLFFLLFSFFFVFFVFSFLFLFCLHIRPHGSHIPDETH</sequence>
<keyword evidence="1" id="KW-1133">Transmembrane helix</keyword>
<name>A0A4Z2EDK3_9TELE</name>
<protein>
    <submittedName>
        <fullName evidence="2">Uncharacterized protein</fullName>
    </submittedName>
</protein>
<proteinExistence type="predicted"/>
<dbReference type="EMBL" id="SRLO01009826">
    <property type="protein sequence ID" value="TNN26640.1"/>
    <property type="molecule type" value="Genomic_DNA"/>
</dbReference>
<gene>
    <name evidence="2" type="ORF">EYF80_063224</name>
</gene>
<dbReference type="Proteomes" id="UP000314294">
    <property type="component" value="Unassembled WGS sequence"/>
</dbReference>
<evidence type="ECO:0000313" key="3">
    <source>
        <dbReference type="Proteomes" id="UP000314294"/>
    </source>
</evidence>
<accession>A0A4Z2EDK3</accession>
<keyword evidence="1" id="KW-0472">Membrane</keyword>
<keyword evidence="1" id="KW-0812">Transmembrane</keyword>
<keyword evidence="3" id="KW-1185">Reference proteome</keyword>
<evidence type="ECO:0000256" key="1">
    <source>
        <dbReference type="SAM" id="Phobius"/>
    </source>
</evidence>
<reference evidence="2 3" key="1">
    <citation type="submission" date="2019-03" db="EMBL/GenBank/DDBJ databases">
        <title>First draft genome of Liparis tanakae, snailfish: a comprehensive survey of snailfish specific genes.</title>
        <authorList>
            <person name="Kim W."/>
            <person name="Song I."/>
            <person name="Jeong J.-H."/>
            <person name="Kim D."/>
            <person name="Kim S."/>
            <person name="Ryu S."/>
            <person name="Song J.Y."/>
            <person name="Lee S.K."/>
        </authorList>
    </citation>
    <scope>NUCLEOTIDE SEQUENCE [LARGE SCALE GENOMIC DNA]</scope>
    <source>
        <tissue evidence="2">Muscle</tissue>
    </source>
</reference>
<feature type="transmembrane region" description="Helical" evidence="1">
    <location>
        <begin position="25"/>
        <end position="55"/>
    </location>
</feature>